<protein>
    <submittedName>
        <fullName evidence="3">MatE protein</fullName>
    </submittedName>
</protein>
<sequence>MFFFSIFGFLRLFREITHWHVWRPNRSILGRFFRLGWPKGLEFLLTNAIFSVFALLAGWIGVRAVAANTIALQTALLVSYTLPLAVADVVTVRVGAALARESHREKWRALNGGMMALAIVLLPPVVLFGVFPEWVVALFVDPEMPESQALLSLASPLILLLAVFVIVDGLRLVGGQALNGLSDMKAPTLIAALAYWGMALPLGAWLGFAMDLGVLGFWIGLTLGIAVAAGCYLARFRRLARAIKTTV</sequence>
<feature type="transmembrane region" description="Helical" evidence="2">
    <location>
        <begin position="151"/>
        <end position="174"/>
    </location>
</feature>
<dbReference type="AlphaFoldDB" id="A0A450RV64"/>
<organism evidence="3">
    <name type="scientific">Candidatus Kentrum sp. DK</name>
    <dbReference type="NCBI Taxonomy" id="2126562"/>
    <lineage>
        <taxon>Bacteria</taxon>
        <taxon>Pseudomonadati</taxon>
        <taxon>Pseudomonadota</taxon>
        <taxon>Gammaproteobacteria</taxon>
        <taxon>Candidatus Kentrum</taxon>
    </lineage>
</organism>
<reference evidence="3" key="1">
    <citation type="submission" date="2019-02" db="EMBL/GenBank/DDBJ databases">
        <authorList>
            <person name="Gruber-Vodicka R. H."/>
            <person name="Seah K. B. B."/>
        </authorList>
    </citation>
    <scope>NUCLEOTIDE SEQUENCE</scope>
    <source>
        <strain evidence="3">BECK_DK161</strain>
    </source>
</reference>
<evidence type="ECO:0000256" key="1">
    <source>
        <dbReference type="ARBA" id="ARBA00022448"/>
    </source>
</evidence>
<dbReference type="GO" id="GO:0015297">
    <property type="term" value="F:antiporter activity"/>
    <property type="evidence" value="ECO:0007669"/>
    <property type="project" value="InterPro"/>
</dbReference>
<keyword evidence="1" id="KW-0813">Transport</keyword>
<dbReference type="EMBL" id="CAADEY010000003">
    <property type="protein sequence ID" value="VFJ43009.1"/>
    <property type="molecule type" value="Genomic_DNA"/>
</dbReference>
<feature type="transmembrane region" description="Helical" evidence="2">
    <location>
        <begin position="214"/>
        <end position="234"/>
    </location>
</feature>
<dbReference type="GO" id="GO:0005886">
    <property type="term" value="C:plasma membrane"/>
    <property type="evidence" value="ECO:0007669"/>
    <property type="project" value="TreeGrafter"/>
</dbReference>
<dbReference type="InterPro" id="IPR002528">
    <property type="entry name" value="MATE_fam"/>
</dbReference>
<name>A0A450RV64_9GAMM</name>
<evidence type="ECO:0000313" key="3">
    <source>
        <dbReference type="EMBL" id="VFJ43009.1"/>
    </source>
</evidence>
<keyword evidence="2" id="KW-0472">Membrane</keyword>
<feature type="transmembrane region" description="Helical" evidence="2">
    <location>
        <begin position="41"/>
        <end position="62"/>
    </location>
</feature>
<dbReference type="PANTHER" id="PTHR43298">
    <property type="entry name" value="MULTIDRUG RESISTANCE PROTEIN NORM-RELATED"/>
    <property type="match status" value="1"/>
</dbReference>
<dbReference type="Pfam" id="PF01554">
    <property type="entry name" value="MatE"/>
    <property type="match status" value="1"/>
</dbReference>
<evidence type="ECO:0000256" key="2">
    <source>
        <dbReference type="SAM" id="Phobius"/>
    </source>
</evidence>
<keyword evidence="2" id="KW-0812">Transmembrane</keyword>
<dbReference type="GO" id="GO:0042910">
    <property type="term" value="F:xenobiotic transmembrane transporter activity"/>
    <property type="evidence" value="ECO:0007669"/>
    <property type="project" value="InterPro"/>
</dbReference>
<keyword evidence="2" id="KW-1133">Transmembrane helix</keyword>
<dbReference type="InterPro" id="IPR050222">
    <property type="entry name" value="MATE_MdtK"/>
</dbReference>
<accession>A0A450RV64</accession>
<feature type="transmembrane region" description="Helical" evidence="2">
    <location>
        <begin position="186"/>
        <end position="208"/>
    </location>
</feature>
<feature type="transmembrane region" description="Helical" evidence="2">
    <location>
        <begin position="110"/>
        <end position="131"/>
    </location>
</feature>
<gene>
    <name evidence="3" type="ORF">BECKDK2373C_GA0170839_100323</name>
</gene>
<dbReference type="PANTHER" id="PTHR43298:SF2">
    <property type="entry name" value="FMN_FAD EXPORTER YEEO-RELATED"/>
    <property type="match status" value="1"/>
</dbReference>
<proteinExistence type="predicted"/>